<dbReference type="PROSITE" id="PS01166">
    <property type="entry name" value="RNA_POL_BETA"/>
    <property type="match status" value="1"/>
</dbReference>
<evidence type="ECO:0000256" key="2">
    <source>
        <dbReference type="ARBA" id="ARBA00022679"/>
    </source>
</evidence>
<dbReference type="HOGENOM" id="CLU_000524_4_0_7"/>
<evidence type="ECO:0000256" key="4">
    <source>
        <dbReference type="ARBA" id="ARBA00023163"/>
    </source>
</evidence>
<dbReference type="SMR" id="F0JKZ8"/>
<dbReference type="InterPro" id="IPR007642">
    <property type="entry name" value="RNA_pol_Rpb2_2"/>
</dbReference>
<dbReference type="PANTHER" id="PTHR20856">
    <property type="entry name" value="DNA-DIRECTED RNA POLYMERASE I SUBUNIT 2"/>
    <property type="match status" value="1"/>
</dbReference>
<dbReference type="Pfam" id="PF04565">
    <property type="entry name" value="RNA_pol_Rpb2_3"/>
    <property type="match status" value="1"/>
</dbReference>
<evidence type="ECO:0000313" key="17">
    <source>
        <dbReference type="Proteomes" id="UP000007845"/>
    </source>
</evidence>
<comment type="subunit">
    <text evidence="6 8">The RNAP catalytic core consists of 2 alpha, 1 beta, 1 beta' and 1 omega subunit. When a sigma factor is associated with the core the holoenzyme is formed, which can initiate transcription.</text>
</comment>
<evidence type="ECO:0000256" key="9">
    <source>
        <dbReference type="SAM" id="MobiDB-lite"/>
    </source>
</evidence>
<dbReference type="Pfam" id="PF00562">
    <property type="entry name" value="RNA_pol_Rpb2_6"/>
    <property type="match status" value="1"/>
</dbReference>
<evidence type="ECO:0000259" key="12">
    <source>
        <dbReference type="Pfam" id="PF04561"/>
    </source>
</evidence>
<dbReference type="InterPro" id="IPR010243">
    <property type="entry name" value="RNA_pol_bsu_bac"/>
</dbReference>
<dbReference type="Pfam" id="PF10385">
    <property type="entry name" value="RNA_pol_Rpb2_45"/>
    <property type="match status" value="1"/>
</dbReference>
<dbReference type="NCBIfam" id="NF001616">
    <property type="entry name" value="PRK00405.1"/>
    <property type="match status" value="1"/>
</dbReference>
<sequence length="1379" mass="154390">MGQLRKKFGKIVNTLPIPHLLELQVDSYNRFLQADTPPASRGDFGLEGVFRSVFPIEDFNKTASLDFVSYEIGEPKYDVDECISKGLTYETPIRITVRLVVFDVDEETDNRTIRDIKEQDIYFGTLPLMTEKGTYVINGTERVIVNQLQRSPGIIFEHDSGKSHSSRKVLYSSRIIPMRGSWLDFDFDHKDILYVRIDRRRKMPVTILLKAMGLSRADILDYFYEIESYTLLKTKVMRTVVAEQYRKEAAYADVDVDGKSILKKGVDITRGAWKKLIKAEVKAIEVDPDSLIGQFLARDMVDKNGEVIAEAAEELTADLLDKLRDAKIKDLDVLHTRGMEVSSSLRDTLLLDKTTDMESAQIEIYRRLRPSSPPTPEIAASFFENLFRSSDYYDLSSVGRYKLNSRLNQDVDLSIRTLTNEDILLAVKELMRLKDSHGPADDIDHLGNRRVRPVGELVENQYRIGLVRMERAIKERMSLQEVATLMPHDLINPKPVAAVLKEFFGTSQLSQFMDQTNPLSEVTHKRRLSALGPGGLTRERAGFEVRDVHTSHYGRICPIETPEGPNIGLIVSLTTYAKVNDYGFIETPYRKVVDKKITDVVTYMDASKEAKEVVAQANAPLDKNGVFTNQRVNARWAGEVQLTAAEDVTCMDISPSQTVSISAALIPFLEHDDANRALMGSNMMRQAVPLLKAEEPLVGTDMEGPVARDSGACVLAKEDGVIHYVDAERIIINYDNGLFPETGGAKHYELQKWHKSNQNSCFGQTPRVQVGQRVRKGDVLADGPGIDHGELALGKNLLVAFMPWCGFNYEDSVLISERMVKEDVYTSIHIEEFELVARDTKLGPEEVTRDISNVSEEMLRNLDECGIIRIGARIKPDDIMVGKITPKGETQLTPEEKLLRAIFGDKARDVKNTSLKVPPGIAGTIVDVKVFNRRSGEKDDRTKAIEDAELAAFDVKEQKHVAALTDAIREKVWAVVEGAKLKKDLAGPKKATLGKTGEVIDRESVDEVPVKKLIGLFDREVNDQLKLIVADYEQQIAFIKNIYDVKREKVTEGDDLPPGVIKMVKVYVAVKRKLSVGDKMAGRHGNKGVVSCILPEEDMPFFEDGTSMDIVLNPLGVPSRMNIGQIMETHLGMAGRKLGQQVQQMLEESGNSLKAIREEVKSILDTQDMNELIDTMSDEEFVDAVKKLKNGIVAKTPVFDGAEEDGIWGWLEKAGLASDGKFILYDGRTGEPFHNRVTVGIMYYLKLHHLVDEKIHARSTGPYSLVTQQPLGGKAQFGGQRLGEMEVWALEAYGAAYLLQEFLTVKSDDVQGRVKMYEKIVKGDNFLEAGLPESFNVLVKELMSLGLDVTLHYEDRKPQRPGQPQLPVAMPAGPRPLVD</sequence>
<dbReference type="InterPro" id="IPR007641">
    <property type="entry name" value="RNA_pol_Rpb2_7"/>
</dbReference>
<dbReference type="Gene3D" id="3.90.1110.10">
    <property type="entry name" value="RNA polymerase Rpb2, domain 2"/>
    <property type="match status" value="1"/>
</dbReference>
<evidence type="ECO:0000256" key="7">
    <source>
        <dbReference type="RuleBase" id="RU000434"/>
    </source>
</evidence>
<organism evidence="16 17">
    <name type="scientific">Pseudodesulfovibrio mercurii</name>
    <dbReference type="NCBI Taxonomy" id="641491"/>
    <lineage>
        <taxon>Bacteria</taxon>
        <taxon>Pseudomonadati</taxon>
        <taxon>Thermodesulfobacteriota</taxon>
        <taxon>Desulfovibrionia</taxon>
        <taxon>Desulfovibrionales</taxon>
        <taxon>Desulfovibrionaceae</taxon>
    </lineage>
</organism>
<protein>
    <recommendedName>
        <fullName evidence="6 8">DNA-directed RNA polymerase subunit beta</fullName>
        <shortName evidence="6">RNAP subunit beta</shortName>
        <ecNumber evidence="6 8">2.7.7.6</ecNumber>
    </recommendedName>
    <alternativeName>
        <fullName evidence="6">RNA polymerase subunit beta</fullName>
    </alternativeName>
    <alternativeName>
        <fullName evidence="6">Transcriptase subunit beta</fullName>
    </alternativeName>
</protein>
<proteinExistence type="inferred from homology"/>
<dbReference type="Gene3D" id="2.30.150.10">
    <property type="entry name" value="DNA-directed RNA polymerase, beta subunit, external 1 domain"/>
    <property type="match status" value="1"/>
</dbReference>
<dbReference type="GO" id="GO:0003677">
    <property type="term" value="F:DNA binding"/>
    <property type="evidence" value="ECO:0007669"/>
    <property type="project" value="UniProtKB-UniRule"/>
</dbReference>
<dbReference type="CDD" id="cd00653">
    <property type="entry name" value="RNA_pol_B_RPB2"/>
    <property type="match status" value="1"/>
</dbReference>
<comment type="similarity">
    <text evidence="6 7">Belongs to the RNA polymerase beta chain family.</text>
</comment>
<keyword evidence="2 6" id="KW-0808">Transferase</keyword>
<dbReference type="InterPro" id="IPR037033">
    <property type="entry name" value="DNA-dir_RNAP_su2_hyb_sf"/>
</dbReference>
<dbReference type="Gene3D" id="2.40.50.150">
    <property type="match status" value="1"/>
</dbReference>
<dbReference type="HAMAP" id="MF_01321">
    <property type="entry name" value="RNApol_bact_RpoB"/>
    <property type="match status" value="1"/>
</dbReference>
<dbReference type="Gene3D" id="3.90.1100.10">
    <property type="match status" value="2"/>
</dbReference>
<feature type="domain" description="RNA polymerase Rpb2" evidence="12">
    <location>
        <begin position="150"/>
        <end position="231"/>
    </location>
</feature>
<feature type="domain" description="RNA polymerase Rpb2" evidence="12">
    <location>
        <begin position="355"/>
        <end position="452"/>
    </location>
</feature>
<keyword evidence="3 6" id="KW-0548">Nucleotidyltransferase</keyword>
<dbReference type="Gene3D" id="2.40.50.100">
    <property type="match status" value="1"/>
</dbReference>
<dbReference type="KEGG" id="ddn:DND132_3394"/>
<comment type="function">
    <text evidence="6 8">DNA-dependent RNA polymerase catalyzes the transcription of DNA into RNA using the four ribonucleoside triphosphates as substrates.</text>
</comment>
<dbReference type="InterPro" id="IPR007644">
    <property type="entry name" value="RNA_pol_bsu_protrusion"/>
</dbReference>
<evidence type="ECO:0000313" key="16">
    <source>
        <dbReference type="EMBL" id="EGB16597.1"/>
    </source>
</evidence>
<dbReference type="RefSeq" id="WP_014324021.1">
    <property type="nucleotide sequence ID" value="NC_016803.1"/>
</dbReference>
<dbReference type="InterPro" id="IPR007645">
    <property type="entry name" value="RNA_pol_Rpb2_3"/>
</dbReference>
<dbReference type="GO" id="GO:0000428">
    <property type="term" value="C:DNA-directed RNA polymerase complex"/>
    <property type="evidence" value="ECO:0007669"/>
    <property type="project" value="UniProtKB-KW"/>
</dbReference>
<dbReference type="Gene3D" id="3.90.1800.10">
    <property type="entry name" value="RNA polymerase alpha subunit dimerisation domain"/>
    <property type="match status" value="1"/>
</dbReference>
<dbReference type="Pfam" id="PF04563">
    <property type="entry name" value="RNA_pol_Rpb2_1"/>
    <property type="match status" value="1"/>
</dbReference>
<evidence type="ECO:0000256" key="5">
    <source>
        <dbReference type="ARBA" id="ARBA00048552"/>
    </source>
</evidence>
<feature type="domain" description="DNA-directed RNA polymerase subunit 2 hybrid-binding" evidence="10">
    <location>
        <begin position="716"/>
        <end position="1276"/>
    </location>
</feature>
<dbReference type="EC" id="2.7.7.6" evidence="6 8"/>
<dbReference type="InterPro" id="IPR007120">
    <property type="entry name" value="DNA-dir_RNAP_su2_dom"/>
</dbReference>
<evidence type="ECO:0000259" key="11">
    <source>
        <dbReference type="Pfam" id="PF04560"/>
    </source>
</evidence>
<dbReference type="eggNOG" id="COG0085">
    <property type="taxonomic scope" value="Bacteria"/>
</dbReference>
<dbReference type="InterPro" id="IPR007121">
    <property type="entry name" value="RNA_pol_bsu_CS"/>
</dbReference>
<dbReference type="Proteomes" id="UP000007845">
    <property type="component" value="Chromosome"/>
</dbReference>
<dbReference type="Pfam" id="PF04561">
    <property type="entry name" value="RNA_pol_Rpb2_2"/>
    <property type="match status" value="2"/>
</dbReference>
<dbReference type="GO" id="GO:0032549">
    <property type="term" value="F:ribonucleoside binding"/>
    <property type="evidence" value="ECO:0007669"/>
    <property type="project" value="InterPro"/>
</dbReference>
<gene>
    <name evidence="6" type="primary">rpoB</name>
    <name evidence="16" type="ORF">DND132_3394</name>
</gene>
<dbReference type="NCBIfam" id="TIGR02013">
    <property type="entry name" value="rpoB"/>
    <property type="match status" value="1"/>
</dbReference>
<keyword evidence="4 6" id="KW-0804">Transcription</keyword>
<dbReference type="GO" id="GO:0006351">
    <property type="term" value="P:DNA-templated transcription"/>
    <property type="evidence" value="ECO:0007669"/>
    <property type="project" value="UniProtKB-UniRule"/>
</dbReference>
<name>F0JKZ8_9BACT</name>
<dbReference type="SUPFAM" id="SSF64484">
    <property type="entry name" value="beta and beta-prime subunits of DNA dependent RNA-polymerase"/>
    <property type="match status" value="1"/>
</dbReference>
<dbReference type="Gene3D" id="2.40.270.10">
    <property type="entry name" value="DNA-directed RNA polymerase, subunit 2, domain 6"/>
    <property type="match status" value="1"/>
</dbReference>
<dbReference type="GO" id="GO:0003899">
    <property type="term" value="F:DNA-directed RNA polymerase activity"/>
    <property type="evidence" value="ECO:0007669"/>
    <property type="project" value="UniProtKB-UniRule"/>
</dbReference>
<comment type="catalytic activity">
    <reaction evidence="5 6 8">
        <text>RNA(n) + a ribonucleoside 5'-triphosphate = RNA(n+1) + diphosphate</text>
        <dbReference type="Rhea" id="RHEA:21248"/>
        <dbReference type="Rhea" id="RHEA-COMP:14527"/>
        <dbReference type="Rhea" id="RHEA-COMP:17342"/>
        <dbReference type="ChEBI" id="CHEBI:33019"/>
        <dbReference type="ChEBI" id="CHEBI:61557"/>
        <dbReference type="ChEBI" id="CHEBI:140395"/>
        <dbReference type="EC" id="2.7.7.6"/>
    </reaction>
</comment>
<evidence type="ECO:0000256" key="1">
    <source>
        <dbReference type="ARBA" id="ARBA00022478"/>
    </source>
</evidence>
<feature type="domain" description="DNA-directed RNA polymerase beta subunit external 1" evidence="15">
    <location>
        <begin position="589"/>
        <end position="654"/>
    </location>
</feature>
<evidence type="ECO:0000259" key="14">
    <source>
        <dbReference type="Pfam" id="PF04565"/>
    </source>
</evidence>
<keyword evidence="1 6" id="KW-0240">DNA-directed RNA polymerase</keyword>
<dbReference type="InterPro" id="IPR019462">
    <property type="entry name" value="DNA-dir_RNA_pol_bsu_external_1"/>
</dbReference>
<dbReference type="FunFam" id="3.90.1800.10:FF:000001">
    <property type="entry name" value="DNA-directed RNA polymerase subunit beta"/>
    <property type="match status" value="1"/>
</dbReference>
<keyword evidence="17" id="KW-1185">Reference proteome</keyword>
<dbReference type="InterPro" id="IPR042107">
    <property type="entry name" value="DNA-dir_RNA_pol_bsu_ext_1_sf"/>
</dbReference>
<feature type="domain" description="RNA polymerase Rpb2" evidence="14">
    <location>
        <begin position="511"/>
        <end position="579"/>
    </location>
</feature>
<dbReference type="EMBL" id="CP003220">
    <property type="protein sequence ID" value="EGB16597.1"/>
    <property type="molecule type" value="Genomic_DNA"/>
</dbReference>
<evidence type="ECO:0000256" key="6">
    <source>
        <dbReference type="HAMAP-Rule" id="MF_01321"/>
    </source>
</evidence>
<evidence type="ECO:0000256" key="3">
    <source>
        <dbReference type="ARBA" id="ARBA00022695"/>
    </source>
</evidence>
<dbReference type="InterPro" id="IPR015712">
    <property type="entry name" value="DNA-dir_RNA_pol_su2"/>
</dbReference>
<dbReference type="InterPro" id="IPR037034">
    <property type="entry name" value="RNA_pol_Rpb2_2_sf"/>
</dbReference>
<dbReference type="Pfam" id="PF04560">
    <property type="entry name" value="RNA_pol_Rpb2_7"/>
    <property type="match status" value="1"/>
</dbReference>
<feature type="domain" description="RNA polymerase beta subunit protrusion" evidence="13">
    <location>
        <begin position="20"/>
        <end position="496"/>
    </location>
</feature>
<evidence type="ECO:0000259" key="13">
    <source>
        <dbReference type="Pfam" id="PF04563"/>
    </source>
</evidence>
<reference evidence="16 17" key="1">
    <citation type="journal article" date="2011" name="J. Bacteriol.">
        <title>Genome sequence of the mercury-methylating strain Desulfovibrio desulfuricans ND132.</title>
        <authorList>
            <person name="Brown S.D."/>
            <person name="Gilmour C.C."/>
            <person name="Kucken A.M."/>
            <person name="Wall J.D."/>
            <person name="Elias D.A."/>
            <person name="Brandt C.C."/>
            <person name="Podar M."/>
            <person name="Chertkov O."/>
            <person name="Held B."/>
            <person name="Bruce D.C."/>
            <person name="Detter J.C."/>
            <person name="Tapia R."/>
            <person name="Han C.S."/>
            <person name="Goodwin L.A."/>
            <person name="Cheng J.F."/>
            <person name="Pitluck S."/>
            <person name="Woyke T."/>
            <person name="Mikhailova N."/>
            <person name="Ivanova N.N."/>
            <person name="Han J."/>
            <person name="Lucas S."/>
            <person name="Lapidus A.L."/>
            <person name="Land M.L."/>
            <person name="Hauser L.J."/>
            <person name="Palumbo A.V."/>
        </authorList>
    </citation>
    <scope>NUCLEOTIDE SEQUENCE [LARGE SCALE GENOMIC DNA]</scope>
    <source>
        <strain evidence="16 17">ND132</strain>
    </source>
</reference>
<evidence type="ECO:0000259" key="10">
    <source>
        <dbReference type="Pfam" id="PF00562"/>
    </source>
</evidence>
<accession>F0JKZ8</accession>
<feature type="region of interest" description="Disordered" evidence="9">
    <location>
        <begin position="1356"/>
        <end position="1379"/>
    </location>
</feature>
<feature type="domain" description="RNA polymerase Rpb2" evidence="11">
    <location>
        <begin position="1278"/>
        <end position="1352"/>
    </location>
</feature>
<dbReference type="InterPro" id="IPR014724">
    <property type="entry name" value="RNA_pol_RPB2_OB-fold"/>
</dbReference>
<dbReference type="OrthoDB" id="9803954at2"/>
<evidence type="ECO:0000256" key="8">
    <source>
        <dbReference type="RuleBase" id="RU363031"/>
    </source>
</evidence>
<evidence type="ECO:0000259" key="15">
    <source>
        <dbReference type="Pfam" id="PF10385"/>
    </source>
</evidence>
<dbReference type="STRING" id="641491.DND132_3394"/>